<dbReference type="STRING" id="642780.SAMN04488570_1724"/>
<dbReference type="AlphaFoldDB" id="A0A1H1RP19"/>
<keyword evidence="1" id="KW-0472">Membrane</keyword>
<keyword evidence="1" id="KW-0812">Transmembrane</keyword>
<sequence length="495" mass="50259">MNEPAAEVRELRSQVRHWRRGRADATLSEVLQDAYVALFSTALLGSMVVNVVLNLGRLSDTFCTSRGCGAGRTVLPWATVLAALLAVVVLGRLFGPVYSSPAVSSWLLPSPLDRGALLRPRLLATLAVGGAAGATLTALGFALVSVVGLPLLVLALVGGLLAAATLALLVATQAAGAPGERTAAAGQAVVAAGLVGLLLALALGVVPSLEPVRRLPGWAWPAVVALAVLALAAAGRAVRRLPSMRLTALAPGGSLAPGLSGALANLDLALVHDVVLGHRWRRRATVVPRRGGPSGPLALVHRDLLRLRRSPTSLLRVAAVVVVPWAAAASGAGRLTVVVAVLVGFLVALPLLTGLRVLTRSVAMARSLPFPPALSRAAHLVVPLAVLTAYGLATGPATHVAGGSVRDTVLLGLAIGAGATAAAARWVTGRPPDYSRPLVSTPAGGVPTNLYGSALRGFDIVLLTSLPMLVAPAPTGETLSLLASAAVVGYLVARR</sequence>
<dbReference type="Pfam" id="PF19814">
    <property type="entry name" value="DUF6297"/>
    <property type="match status" value="1"/>
</dbReference>
<accession>A0A1H1RP19</accession>
<feature type="transmembrane region" description="Helical" evidence="1">
    <location>
        <begin position="378"/>
        <end position="397"/>
    </location>
</feature>
<dbReference type="OrthoDB" id="3725302at2"/>
<feature type="transmembrane region" description="Helical" evidence="1">
    <location>
        <begin position="184"/>
        <end position="206"/>
    </location>
</feature>
<proteinExistence type="predicted"/>
<keyword evidence="1" id="KW-1133">Transmembrane helix</keyword>
<evidence type="ECO:0008006" key="4">
    <source>
        <dbReference type="Google" id="ProtNLM"/>
    </source>
</evidence>
<feature type="transmembrane region" description="Helical" evidence="1">
    <location>
        <begin position="151"/>
        <end position="172"/>
    </location>
</feature>
<feature type="transmembrane region" description="Helical" evidence="1">
    <location>
        <begin position="74"/>
        <end position="94"/>
    </location>
</feature>
<dbReference type="InterPro" id="IPR046264">
    <property type="entry name" value="DUF6297"/>
</dbReference>
<feature type="transmembrane region" description="Helical" evidence="1">
    <location>
        <begin position="338"/>
        <end position="358"/>
    </location>
</feature>
<feature type="transmembrane region" description="Helical" evidence="1">
    <location>
        <begin position="34"/>
        <end position="53"/>
    </location>
</feature>
<feature type="transmembrane region" description="Helical" evidence="1">
    <location>
        <begin position="409"/>
        <end position="428"/>
    </location>
</feature>
<evidence type="ECO:0000313" key="2">
    <source>
        <dbReference type="EMBL" id="SDS36729.1"/>
    </source>
</evidence>
<gene>
    <name evidence="2" type="ORF">SAMN04488570_1724</name>
</gene>
<organism evidence="2 3">
    <name type="scientific">Nocardioides scoriae</name>
    <dbReference type="NCBI Taxonomy" id="642780"/>
    <lineage>
        <taxon>Bacteria</taxon>
        <taxon>Bacillati</taxon>
        <taxon>Actinomycetota</taxon>
        <taxon>Actinomycetes</taxon>
        <taxon>Propionibacteriales</taxon>
        <taxon>Nocardioidaceae</taxon>
        <taxon>Nocardioides</taxon>
    </lineage>
</organism>
<keyword evidence="3" id="KW-1185">Reference proteome</keyword>
<dbReference type="Proteomes" id="UP000198859">
    <property type="component" value="Chromosome I"/>
</dbReference>
<evidence type="ECO:0000256" key="1">
    <source>
        <dbReference type="SAM" id="Phobius"/>
    </source>
</evidence>
<dbReference type="EMBL" id="LT629757">
    <property type="protein sequence ID" value="SDS36729.1"/>
    <property type="molecule type" value="Genomic_DNA"/>
</dbReference>
<feature type="transmembrane region" description="Helical" evidence="1">
    <location>
        <begin position="476"/>
        <end position="493"/>
    </location>
</feature>
<name>A0A1H1RP19_9ACTN</name>
<evidence type="ECO:0000313" key="3">
    <source>
        <dbReference type="Proteomes" id="UP000198859"/>
    </source>
</evidence>
<reference evidence="3" key="1">
    <citation type="submission" date="2016-10" db="EMBL/GenBank/DDBJ databases">
        <authorList>
            <person name="Varghese N."/>
            <person name="Submissions S."/>
        </authorList>
    </citation>
    <scope>NUCLEOTIDE SEQUENCE [LARGE SCALE GENOMIC DNA]</scope>
    <source>
        <strain evidence="3">DSM 22127</strain>
    </source>
</reference>
<feature type="transmembrane region" description="Helical" evidence="1">
    <location>
        <begin position="122"/>
        <end position="144"/>
    </location>
</feature>
<dbReference type="RefSeq" id="WP_091728455.1">
    <property type="nucleotide sequence ID" value="NZ_LT629757.1"/>
</dbReference>
<protein>
    <recommendedName>
        <fullName evidence="4">ABC-2 type transport system permease protein</fullName>
    </recommendedName>
</protein>
<feature type="transmembrane region" description="Helical" evidence="1">
    <location>
        <begin position="218"/>
        <end position="238"/>
    </location>
</feature>